<dbReference type="NCBIfam" id="TIGR00928">
    <property type="entry name" value="purB"/>
    <property type="match status" value="1"/>
</dbReference>
<keyword evidence="5" id="KW-1185">Reference proteome</keyword>
<dbReference type="PROSITE" id="PS00163">
    <property type="entry name" value="FUMARATE_LYASES"/>
    <property type="match status" value="1"/>
</dbReference>
<gene>
    <name evidence="4" type="primary">purB</name>
    <name evidence="4" type="ORF">JI751_03820</name>
</gene>
<accession>A0ABS1L4V5</accession>
<dbReference type="SUPFAM" id="SSF48557">
    <property type="entry name" value="L-aspartase-like"/>
    <property type="match status" value="1"/>
</dbReference>
<organism evidence="4 5">
    <name type="scientific">Nocardioides baculatus</name>
    <dbReference type="NCBI Taxonomy" id="2801337"/>
    <lineage>
        <taxon>Bacteria</taxon>
        <taxon>Bacillati</taxon>
        <taxon>Actinomycetota</taxon>
        <taxon>Actinomycetes</taxon>
        <taxon>Propionibacteriales</taxon>
        <taxon>Nocardioidaceae</taxon>
        <taxon>Nocardioides</taxon>
    </lineage>
</organism>
<evidence type="ECO:0000313" key="5">
    <source>
        <dbReference type="Proteomes" id="UP000636918"/>
    </source>
</evidence>
<keyword evidence="1 4" id="KW-0456">Lyase</keyword>
<proteinExistence type="predicted"/>
<name>A0ABS1L4V5_9ACTN</name>
<sequence>MIMRYTSAEMASLWSEDAKLSRWRDVAVAVAHAQYEMGVVPAEALDQIRAAPVPLIERVRQIEADTRHDVVAFIKAFTEPMDTKTAGFVHRNLTSSDIVDTAQAMALRTANNWILAEARRFTVALGSQSLKHRNTVCVGRTHGQAAAPDVFGHRLADFAFAVERSVVRLEAVGNDLAVVNLTGPVGTGINLSPRLRELVASRLNLGVPNASTQVIFRDALATWVADLAVLGGICEAFATDVRLGAHDGVAELSEGQGPYQVGSSSMPHKKNPITAEQICGVSRLLRGYVGPVMEDIALWQHRDLSHSSVERVAIPDAAALAEHLLLKSTQLCLGLEVDVKQMLRNVERAGRELASSRMLRDFLAAGMDRTEAVTASQAWVEGADGTEHEVNQDAAAPLMWPRLEPAVAVAVQEVLDSETLNAMFADVELLVGRAAKDLPAPC</sequence>
<evidence type="ECO:0000259" key="3">
    <source>
        <dbReference type="Pfam" id="PF00206"/>
    </source>
</evidence>
<dbReference type="Gene3D" id="1.10.40.30">
    <property type="entry name" value="Fumarase/aspartase (C-terminal domain)"/>
    <property type="match status" value="1"/>
</dbReference>
<dbReference type="RefSeq" id="WP_201933550.1">
    <property type="nucleotide sequence ID" value="NZ_JAERSG010000001.1"/>
</dbReference>
<dbReference type="Pfam" id="PF00206">
    <property type="entry name" value="Lyase_1"/>
    <property type="match status" value="1"/>
</dbReference>
<dbReference type="InterPro" id="IPR008948">
    <property type="entry name" value="L-Aspartase-like"/>
</dbReference>
<evidence type="ECO:0000313" key="4">
    <source>
        <dbReference type="EMBL" id="MBL0746726.1"/>
    </source>
</evidence>
<dbReference type="Gene3D" id="1.20.200.10">
    <property type="entry name" value="Fumarase/aspartase (Central domain)"/>
    <property type="match status" value="1"/>
</dbReference>
<dbReference type="PRINTS" id="PR00149">
    <property type="entry name" value="FUMRATELYASE"/>
</dbReference>
<dbReference type="PANTHER" id="PTHR43172">
    <property type="entry name" value="ADENYLOSUCCINATE LYASE"/>
    <property type="match status" value="1"/>
</dbReference>
<dbReference type="InterPro" id="IPR004769">
    <property type="entry name" value="Pur_lyase"/>
</dbReference>
<comment type="caution">
    <text evidence="4">The sequence shown here is derived from an EMBL/GenBank/DDBJ whole genome shotgun (WGS) entry which is preliminary data.</text>
</comment>
<dbReference type="InterPro" id="IPR020557">
    <property type="entry name" value="Fumarate_lyase_CS"/>
</dbReference>
<dbReference type="InterPro" id="IPR022761">
    <property type="entry name" value="Fumarate_lyase_N"/>
</dbReference>
<protein>
    <recommendedName>
        <fullName evidence="2">Adenylosuccinate lyase</fullName>
        <ecNumber evidence="2">4.3.2.2</ecNumber>
    </recommendedName>
</protein>
<dbReference type="PANTHER" id="PTHR43172:SF1">
    <property type="entry name" value="ADENYLOSUCCINATE LYASE"/>
    <property type="match status" value="1"/>
</dbReference>
<dbReference type="GO" id="GO:0016829">
    <property type="term" value="F:lyase activity"/>
    <property type="evidence" value="ECO:0007669"/>
    <property type="project" value="UniProtKB-KW"/>
</dbReference>
<evidence type="ECO:0000256" key="1">
    <source>
        <dbReference type="ARBA" id="ARBA00023239"/>
    </source>
</evidence>
<evidence type="ECO:0000256" key="2">
    <source>
        <dbReference type="NCBIfam" id="TIGR00928"/>
    </source>
</evidence>
<dbReference type="InterPro" id="IPR000362">
    <property type="entry name" value="Fumarate_lyase_fam"/>
</dbReference>
<dbReference type="EC" id="4.3.2.2" evidence="2"/>
<reference evidence="4 5" key="1">
    <citation type="submission" date="2021-01" db="EMBL/GenBank/DDBJ databases">
        <title>Genome seq and assembly of Nocardiodes sp. G10.</title>
        <authorList>
            <person name="Chhetri G."/>
        </authorList>
    </citation>
    <scope>NUCLEOTIDE SEQUENCE [LARGE SCALE GENOMIC DNA]</scope>
    <source>
        <strain evidence="4 5">G10</strain>
    </source>
</reference>
<feature type="domain" description="Fumarate lyase N-terminal" evidence="3">
    <location>
        <begin position="15"/>
        <end position="283"/>
    </location>
</feature>
<dbReference type="Proteomes" id="UP000636918">
    <property type="component" value="Unassembled WGS sequence"/>
</dbReference>
<dbReference type="EMBL" id="JAERSG010000001">
    <property type="protein sequence ID" value="MBL0746726.1"/>
    <property type="molecule type" value="Genomic_DNA"/>
</dbReference>
<dbReference type="Gene3D" id="1.10.275.60">
    <property type="match status" value="1"/>
</dbReference>